<feature type="transmembrane region" description="Helical" evidence="1">
    <location>
        <begin position="21"/>
        <end position="37"/>
    </location>
</feature>
<organism evidence="2 3">
    <name type="scientific">Pediococcus parvulus</name>
    <dbReference type="NCBI Taxonomy" id="54062"/>
    <lineage>
        <taxon>Bacteria</taxon>
        <taxon>Bacillati</taxon>
        <taxon>Bacillota</taxon>
        <taxon>Bacilli</taxon>
        <taxon>Lactobacillales</taxon>
        <taxon>Lactobacillaceae</taxon>
        <taxon>Pediococcus</taxon>
    </lineage>
</organism>
<keyword evidence="1" id="KW-0472">Membrane</keyword>
<proteinExistence type="predicted"/>
<evidence type="ECO:0000256" key="1">
    <source>
        <dbReference type="SAM" id="Phobius"/>
    </source>
</evidence>
<evidence type="ECO:0000313" key="2">
    <source>
        <dbReference type="EMBL" id="OAD63941.1"/>
    </source>
</evidence>
<dbReference type="Proteomes" id="UP000077280">
    <property type="component" value="Unassembled WGS sequence"/>
</dbReference>
<accession>A0ABX2UFG4</accession>
<comment type="caution">
    <text evidence="2">The sequence shown here is derived from an EMBL/GenBank/DDBJ whole genome shotgun (WGS) entry which is preliminary data.</text>
</comment>
<gene>
    <name evidence="2" type="ORF">A7K95_07180</name>
</gene>
<feature type="transmembrane region" description="Helical" evidence="1">
    <location>
        <begin position="43"/>
        <end position="62"/>
    </location>
</feature>
<evidence type="ECO:0000313" key="3">
    <source>
        <dbReference type="Proteomes" id="UP000077280"/>
    </source>
</evidence>
<name>A0ABX2UFG4_9LACO</name>
<keyword evidence="1" id="KW-0812">Transmembrane</keyword>
<keyword evidence="1" id="KW-1133">Transmembrane helix</keyword>
<protein>
    <submittedName>
        <fullName evidence="2">Uncharacterized protein</fullName>
    </submittedName>
</protein>
<keyword evidence="3" id="KW-1185">Reference proteome</keyword>
<reference evidence="2 3" key="1">
    <citation type="submission" date="2016-05" db="EMBL/GenBank/DDBJ databases">
        <title>Draft genome sequence of Pediococcus parvulus 2.6, a probiotic beta-glucan producer strain.</title>
        <authorList>
            <person name="Mohedano M.L."/>
            <person name="Perez-Ramos A."/>
            <person name="Duenas M.T."/>
            <person name="Lamontanara A."/>
            <person name="Orru L."/>
            <person name="Spano G."/>
            <person name="Capozzi V."/>
            <person name="Lopez P."/>
        </authorList>
    </citation>
    <scope>NUCLEOTIDE SEQUENCE [LARGE SCALE GENOMIC DNA]</scope>
    <source>
        <strain evidence="2 3">2.6</strain>
    </source>
</reference>
<dbReference type="EMBL" id="LXND01000051">
    <property type="protein sequence ID" value="OAD63941.1"/>
    <property type="molecule type" value="Genomic_DNA"/>
</dbReference>
<sequence length="197" mass="23060">MKEVSSMVDKIYFGRQPSYAPLIKSPIWGLIVLFFLMSLSVPLWIALVAGVGVILALLLVYYPTYIFHLYDRWMISENGIRYLPMKTYGEKLHIILFPKQNNFRSIQFENIQTARIISRTEVKDSSDVVAFGAYIPEVFMPWMLKPHILEIKQMDGKLVYLDLSWDFRNNKQATNSKMIQLQNIFKKENKIIMDVDL</sequence>